<accession>A0AAW9SJD5</accession>
<evidence type="ECO:0000313" key="4">
    <source>
        <dbReference type="Proteomes" id="UP001403385"/>
    </source>
</evidence>
<dbReference type="InterPro" id="IPR030392">
    <property type="entry name" value="S74_ICA"/>
</dbReference>
<organism evidence="3 4">
    <name type="scientific">Rapidithrix thailandica</name>
    <dbReference type="NCBI Taxonomy" id="413964"/>
    <lineage>
        <taxon>Bacteria</taxon>
        <taxon>Pseudomonadati</taxon>
        <taxon>Bacteroidota</taxon>
        <taxon>Cytophagia</taxon>
        <taxon>Cytophagales</taxon>
        <taxon>Flammeovirgaceae</taxon>
        <taxon>Rapidithrix</taxon>
    </lineage>
</organism>
<comment type="caution">
    <text evidence="3">The sequence shown here is derived from an EMBL/GenBank/DDBJ whole genome shotgun (WGS) entry which is preliminary data.</text>
</comment>
<dbReference type="Gene3D" id="1.10.10.10">
    <property type="entry name" value="Winged helix-like DNA-binding domain superfamily/Winged helix DNA-binding domain"/>
    <property type="match status" value="1"/>
</dbReference>
<name>A0AAW9SJD5_9BACT</name>
<dbReference type="InterPro" id="IPR036388">
    <property type="entry name" value="WH-like_DNA-bd_sf"/>
</dbReference>
<dbReference type="PROSITE" id="PS51688">
    <property type="entry name" value="ICA"/>
    <property type="match status" value="1"/>
</dbReference>
<dbReference type="RefSeq" id="WP_346823603.1">
    <property type="nucleotide sequence ID" value="NZ_JBDKWZ010000017.1"/>
</dbReference>
<reference evidence="3 4" key="1">
    <citation type="submission" date="2024-04" db="EMBL/GenBank/DDBJ databases">
        <title>Novel genus in family Flammeovirgaceae.</title>
        <authorList>
            <person name="Nguyen T.H."/>
            <person name="Vuong T.Q."/>
            <person name="Le H."/>
            <person name="Kim S.-G."/>
        </authorList>
    </citation>
    <scope>NUCLEOTIDE SEQUENCE [LARGE SCALE GENOMIC DNA]</scope>
    <source>
        <strain evidence="3 4">JCM 23209</strain>
    </source>
</reference>
<evidence type="ECO:0000259" key="2">
    <source>
        <dbReference type="PROSITE" id="PS51688"/>
    </source>
</evidence>
<protein>
    <submittedName>
        <fullName evidence="3">Tail fiber domain-containing protein</fullName>
    </submittedName>
</protein>
<dbReference type="Pfam" id="PF13884">
    <property type="entry name" value="Peptidase_S74"/>
    <property type="match status" value="1"/>
</dbReference>
<sequence length="554" mass="59431">MMVHTYKVPYILFFLFTAIGHVNVFGQSSVGINTTSPNENAVLELVSPSGSQGLLVPRLTTSQKVSTSFTSLENGMLVFDTDEGKFYYWHDGQWLEIINQELNIPVDGDLTGNLPNPELKLTGITPGTYTKLTLDAKGRALAGSGLSAADIPVLTSSKIIDITDIGSGKIMTDAERAKLNSAITTSTTATGDLTGTFPELELTDTGISPNSYTKVTVNAKGRVVAGGSLIASDIPLLTTAKLLDLNYSGGSNGAILISNGGTLNTVSITGDASLNGLGELSLSNNAVENAMLHHNIIKSNAGLAFDSDNSLFVDINGLSENISPTGEDFLPVYSASGATLTKVKLDTLFNLGQFDKFNANRIAIGYATWPANFNHNGNSAKLDATGVNIATPPVNPSNLILAVNGDGYINDNFYVGNTIYCGNLSMSSDFRLKKDIHPIQNALNKLLLLNGVHYHWKDGIQSSLQDPTMQTGLIAQEVEKVFPEFVQTHSNGFKTVNYIGLIPVIIESLKAQNDQMEKVTNETIRQLQEENTQLKNELEKIKAYIGMTGSQAKK</sequence>
<evidence type="ECO:0000256" key="1">
    <source>
        <dbReference type="SAM" id="Coils"/>
    </source>
</evidence>
<feature type="coiled-coil region" evidence="1">
    <location>
        <begin position="506"/>
        <end position="544"/>
    </location>
</feature>
<dbReference type="Proteomes" id="UP001403385">
    <property type="component" value="Unassembled WGS sequence"/>
</dbReference>
<gene>
    <name evidence="3" type="ORF">AAG747_23070</name>
</gene>
<dbReference type="AlphaFoldDB" id="A0AAW9SJD5"/>
<feature type="domain" description="Peptidase S74" evidence="2">
    <location>
        <begin position="428"/>
        <end position="523"/>
    </location>
</feature>
<dbReference type="EMBL" id="JBDKWZ010000017">
    <property type="protein sequence ID" value="MEN7550821.1"/>
    <property type="molecule type" value="Genomic_DNA"/>
</dbReference>
<proteinExistence type="predicted"/>
<evidence type="ECO:0000313" key="3">
    <source>
        <dbReference type="EMBL" id="MEN7550821.1"/>
    </source>
</evidence>
<keyword evidence="4" id="KW-1185">Reference proteome</keyword>
<keyword evidence="1" id="KW-0175">Coiled coil</keyword>